<dbReference type="Proteomes" id="UP000257016">
    <property type="component" value="Unassembled WGS sequence"/>
</dbReference>
<proteinExistence type="predicted"/>
<organism evidence="2">
    <name type="scientific">Cupriavidus taiwanensis</name>
    <dbReference type="NCBI Taxonomy" id="164546"/>
    <lineage>
        <taxon>Bacteria</taxon>
        <taxon>Pseudomonadati</taxon>
        <taxon>Pseudomonadota</taxon>
        <taxon>Betaproteobacteria</taxon>
        <taxon>Burkholderiales</taxon>
        <taxon>Burkholderiaceae</taxon>
        <taxon>Cupriavidus</taxon>
    </lineage>
</organism>
<gene>
    <name evidence="2" type="ORF">CBM2586_A11555</name>
</gene>
<sequence length="226" mass="24166">MVFERPAGAVVEHRSAHGAAAGGAARFGQPAQDAAARAARCRLGNPRRPRFPGGDARLRDHAARGPGRHLDHRCHHRRVRHPAPQRPGPLGRKLVPRRARRRPVWRGAGTDVLWRIHVCAPHRRVQDRAGGAVRVPRQPRRGDDRLPAGNRPPGLAGCAPHPPRRIRGTCARGNGTAGDQSVAVRQIGAGALGRDTRRAGRLNPGTGADADAADHRANRAVPPGAP</sequence>
<accession>A0A375BED5</accession>
<feature type="region of interest" description="Disordered" evidence="1">
    <location>
        <begin position="126"/>
        <end position="226"/>
    </location>
</feature>
<protein>
    <submittedName>
        <fullName evidence="2">Uncharacterized protein</fullName>
    </submittedName>
</protein>
<dbReference type="AlphaFoldDB" id="A0A375BED5"/>
<comment type="caution">
    <text evidence="2">The sequence shown here is derived from an EMBL/GenBank/DDBJ whole genome shotgun (WGS) entry which is preliminary data.</text>
</comment>
<dbReference type="EMBL" id="OFSN01000001">
    <property type="protein sequence ID" value="SOY42002.1"/>
    <property type="molecule type" value="Genomic_DNA"/>
</dbReference>
<reference evidence="2" key="1">
    <citation type="submission" date="2018-01" db="EMBL/GenBank/DDBJ databases">
        <authorList>
            <person name="Clerissi C."/>
        </authorList>
    </citation>
    <scope>NUCLEOTIDE SEQUENCE</scope>
    <source>
        <strain evidence="2">Cupriavidus taiwanensis LMG 19430</strain>
    </source>
</reference>
<evidence type="ECO:0000313" key="2">
    <source>
        <dbReference type="EMBL" id="SOY42002.1"/>
    </source>
</evidence>
<evidence type="ECO:0000256" key="1">
    <source>
        <dbReference type="SAM" id="MobiDB-lite"/>
    </source>
</evidence>
<name>A0A375BED5_9BURK</name>